<dbReference type="EMBL" id="KB445795">
    <property type="protein sequence ID" value="EMD37952.1"/>
    <property type="molecule type" value="Genomic_DNA"/>
</dbReference>
<proteinExistence type="predicted"/>
<sequence>MDGVPANDCTCTRTGALTLGERHGVRAGSLRGAWGGRSARGAGARRAADLILTAGVCGVLVAVSAAARQIRGARQEQHFVMHQLDGLLAFEGLEGERALRRDAVLAQIYRRNLSRCGPGQDSVPKRGVTPGAALLGAERYSTNLAAQS</sequence>
<organism evidence="2 3">
    <name type="scientific">Ceriporiopsis subvermispora (strain B)</name>
    <name type="common">White-rot fungus</name>
    <name type="synonym">Gelatoporia subvermispora</name>
    <dbReference type="NCBI Taxonomy" id="914234"/>
    <lineage>
        <taxon>Eukaryota</taxon>
        <taxon>Fungi</taxon>
        <taxon>Dikarya</taxon>
        <taxon>Basidiomycota</taxon>
        <taxon>Agaricomycotina</taxon>
        <taxon>Agaricomycetes</taxon>
        <taxon>Polyporales</taxon>
        <taxon>Gelatoporiaceae</taxon>
        <taxon>Gelatoporia</taxon>
    </lineage>
</organism>
<keyword evidence="1" id="KW-1133">Transmembrane helix</keyword>
<dbReference type="AlphaFoldDB" id="M2RHJ7"/>
<evidence type="ECO:0000313" key="2">
    <source>
        <dbReference type="EMBL" id="EMD37952.1"/>
    </source>
</evidence>
<keyword evidence="1" id="KW-0472">Membrane</keyword>
<gene>
    <name evidence="2" type="ORF">CERSUDRAFT_113092</name>
</gene>
<dbReference type="Proteomes" id="UP000016930">
    <property type="component" value="Unassembled WGS sequence"/>
</dbReference>
<reference evidence="2 3" key="1">
    <citation type="journal article" date="2012" name="Proc. Natl. Acad. Sci. U.S.A.">
        <title>Comparative genomics of Ceriporiopsis subvermispora and Phanerochaete chrysosporium provide insight into selective ligninolysis.</title>
        <authorList>
            <person name="Fernandez-Fueyo E."/>
            <person name="Ruiz-Duenas F.J."/>
            <person name="Ferreira P."/>
            <person name="Floudas D."/>
            <person name="Hibbett D.S."/>
            <person name="Canessa P."/>
            <person name="Larrondo L.F."/>
            <person name="James T.Y."/>
            <person name="Seelenfreund D."/>
            <person name="Lobos S."/>
            <person name="Polanco R."/>
            <person name="Tello M."/>
            <person name="Honda Y."/>
            <person name="Watanabe T."/>
            <person name="Watanabe T."/>
            <person name="Ryu J.S."/>
            <person name="Kubicek C.P."/>
            <person name="Schmoll M."/>
            <person name="Gaskell J."/>
            <person name="Hammel K.E."/>
            <person name="St John F.J."/>
            <person name="Vanden Wymelenberg A."/>
            <person name="Sabat G."/>
            <person name="Splinter BonDurant S."/>
            <person name="Syed K."/>
            <person name="Yadav J.S."/>
            <person name="Doddapaneni H."/>
            <person name="Subramanian V."/>
            <person name="Lavin J.L."/>
            <person name="Oguiza J.A."/>
            <person name="Perez G."/>
            <person name="Pisabarro A.G."/>
            <person name="Ramirez L."/>
            <person name="Santoyo F."/>
            <person name="Master E."/>
            <person name="Coutinho P.M."/>
            <person name="Henrissat B."/>
            <person name="Lombard V."/>
            <person name="Magnuson J.K."/>
            <person name="Kuees U."/>
            <person name="Hori C."/>
            <person name="Igarashi K."/>
            <person name="Samejima M."/>
            <person name="Held B.W."/>
            <person name="Barry K.W."/>
            <person name="LaButti K.M."/>
            <person name="Lapidus A."/>
            <person name="Lindquist E.A."/>
            <person name="Lucas S.M."/>
            <person name="Riley R."/>
            <person name="Salamov A.A."/>
            <person name="Hoffmeister D."/>
            <person name="Schwenk D."/>
            <person name="Hadar Y."/>
            <person name="Yarden O."/>
            <person name="de Vries R.P."/>
            <person name="Wiebenga A."/>
            <person name="Stenlid J."/>
            <person name="Eastwood D."/>
            <person name="Grigoriev I.V."/>
            <person name="Berka R.M."/>
            <person name="Blanchette R.A."/>
            <person name="Kersten P."/>
            <person name="Martinez A.T."/>
            <person name="Vicuna R."/>
            <person name="Cullen D."/>
        </authorList>
    </citation>
    <scope>NUCLEOTIDE SEQUENCE [LARGE SCALE GENOMIC DNA]</scope>
    <source>
        <strain evidence="2 3">B</strain>
    </source>
</reference>
<accession>M2RHJ7</accession>
<keyword evidence="3" id="KW-1185">Reference proteome</keyword>
<keyword evidence="1" id="KW-0812">Transmembrane</keyword>
<evidence type="ECO:0000313" key="3">
    <source>
        <dbReference type="Proteomes" id="UP000016930"/>
    </source>
</evidence>
<dbReference type="HOGENOM" id="CLU_1758580_0_0_1"/>
<name>M2RHJ7_CERS8</name>
<evidence type="ECO:0000256" key="1">
    <source>
        <dbReference type="SAM" id="Phobius"/>
    </source>
</evidence>
<protein>
    <submittedName>
        <fullName evidence="2">Uncharacterized protein</fullName>
    </submittedName>
</protein>
<feature type="transmembrane region" description="Helical" evidence="1">
    <location>
        <begin position="47"/>
        <end position="67"/>
    </location>
</feature>